<feature type="compositionally biased region" description="Basic and acidic residues" evidence="2">
    <location>
        <begin position="162"/>
        <end position="174"/>
    </location>
</feature>
<comment type="caution">
    <text evidence="4">The sequence shown here is derived from an EMBL/GenBank/DDBJ whole genome shotgun (WGS) entry which is preliminary data.</text>
</comment>
<dbReference type="Proteomes" id="UP001176940">
    <property type="component" value="Unassembled WGS sequence"/>
</dbReference>
<evidence type="ECO:0000313" key="5">
    <source>
        <dbReference type="Proteomes" id="UP001176940"/>
    </source>
</evidence>
<proteinExistence type="predicted"/>
<dbReference type="PANTHER" id="PTHR46148:SF44">
    <property type="entry name" value="GAG-POL POLYPROTEIN"/>
    <property type="match status" value="1"/>
</dbReference>
<keyword evidence="1" id="KW-0175">Coiled coil</keyword>
<dbReference type="InterPro" id="IPR043128">
    <property type="entry name" value="Rev_trsase/Diguanyl_cyclase"/>
</dbReference>
<keyword evidence="5" id="KW-1185">Reference proteome</keyword>
<gene>
    <name evidence="4" type="ORF">RIMI_LOCUS14215614</name>
</gene>
<feature type="region of interest" description="Disordered" evidence="2">
    <location>
        <begin position="152"/>
        <end position="174"/>
    </location>
</feature>
<dbReference type="Pfam" id="PF24626">
    <property type="entry name" value="SH3_Tf2-1"/>
    <property type="match status" value="1"/>
</dbReference>
<dbReference type="InterPro" id="IPR043502">
    <property type="entry name" value="DNA/RNA_pol_sf"/>
</dbReference>
<accession>A0ABN9LYG8</accession>
<dbReference type="Gene3D" id="3.30.70.270">
    <property type="match status" value="1"/>
</dbReference>
<dbReference type="PANTHER" id="PTHR46148">
    <property type="entry name" value="CHROMO DOMAIN-CONTAINING PROTEIN"/>
    <property type="match status" value="1"/>
</dbReference>
<evidence type="ECO:0000259" key="3">
    <source>
        <dbReference type="Pfam" id="PF24626"/>
    </source>
</evidence>
<sequence length="223" mass="26334">SFMHDIFREYLDKFMIVYLDDVLVFSDDWESHVQQVSSPKFKPRFIGPYRILEILNPVSFRLDLPASFAIHNVFHRSLLRKYEIQGNEQKKTMEQDVLRKFDDWKKEEREKFEHELNKVREMFMKELKEVTSKNSSLENELHDIKKDSLHRRSGLGVLQESPRSDTEEGKSKCPHDIQSVKELLEVQQHLTSACGHPDGNARIGDPRMIMESSARWHNNLYGC</sequence>
<organism evidence="4 5">
    <name type="scientific">Ranitomeya imitator</name>
    <name type="common">mimic poison frog</name>
    <dbReference type="NCBI Taxonomy" id="111125"/>
    <lineage>
        <taxon>Eukaryota</taxon>
        <taxon>Metazoa</taxon>
        <taxon>Chordata</taxon>
        <taxon>Craniata</taxon>
        <taxon>Vertebrata</taxon>
        <taxon>Euteleostomi</taxon>
        <taxon>Amphibia</taxon>
        <taxon>Batrachia</taxon>
        <taxon>Anura</taxon>
        <taxon>Neobatrachia</taxon>
        <taxon>Hyloidea</taxon>
        <taxon>Dendrobatidae</taxon>
        <taxon>Dendrobatinae</taxon>
        <taxon>Ranitomeya</taxon>
    </lineage>
</organism>
<dbReference type="SUPFAM" id="SSF56672">
    <property type="entry name" value="DNA/RNA polymerases"/>
    <property type="match status" value="1"/>
</dbReference>
<evidence type="ECO:0000256" key="2">
    <source>
        <dbReference type="SAM" id="MobiDB-lite"/>
    </source>
</evidence>
<feature type="non-terminal residue" evidence="4">
    <location>
        <position position="1"/>
    </location>
</feature>
<feature type="coiled-coil region" evidence="1">
    <location>
        <begin position="120"/>
        <end position="147"/>
    </location>
</feature>
<dbReference type="InterPro" id="IPR056924">
    <property type="entry name" value="SH3_Tf2-1"/>
</dbReference>
<protein>
    <recommendedName>
        <fullName evidence="3">Tf2-1-like SH3-like domain-containing protein</fullName>
    </recommendedName>
</protein>
<feature type="domain" description="Tf2-1-like SH3-like" evidence="3">
    <location>
        <begin position="35"/>
        <end position="82"/>
    </location>
</feature>
<reference evidence="4" key="1">
    <citation type="submission" date="2023-07" db="EMBL/GenBank/DDBJ databases">
        <authorList>
            <person name="Stuckert A."/>
        </authorList>
    </citation>
    <scope>NUCLEOTIDE SEQUENCE</scope>
</reference>
<evidence type="ECO:0000313" key="4">
    <source>
        <dbReference type="EMBL" id="CAJ0953175.1"/>
    </source>
</evidence>
<dbReference type="EMBL" id="CAUEEQ010036348">
    <property type="protein sequence ID" value="CAJ0953175.1"/>
    <property type="molecule type" value="Genomic_DNA"/>
</dbReference>
<name>A0ABN9LYG8_9NEOB</name>
<evidence type="ECO:0000256" key="1">
    <source>
        <dbReference type="SAM" id="Coils"/>
    </source>
</evidence>